<dbReference type="SMART" id="SM00355">
    <property type="entry name" value="ZnF_C2H2"/>
    <property type="match status" value="4"/>
</dbReference>
<evidence type="ECO:0000313" key="8">
    <source>
        <dbReference type="Proteomes" id="UP001497623"/>
    </source>
</evidence>
<keyword evidence="3" id="KW-0238">DNA-binding</keyword>
<feature type="domain" description="MBD" evidence="6">
    <location>
        <begin position="325"/>
        <end position="400"/>
    </location>
</feature>
<dbReference type="InterPro" id="IPR001739">
    <property type="entry name" value="Methyl_CpG_DNA-bd"/>
</dbReference>
<organism evidence="7 8">
    <name type="scientific">Meganyctiphanes norvegica</name>
    <name type="common">Northern krill</name>
    <name type="synonym">Thysanopoda norvegica</name>
    <dbReference type="NCBI Taxonomy" id="48144"/>
    <lineage>
        <taxon>Eukaryota</taxon>
        <taxon>Metazoa</taxon>
        <taxon>Ecdysozoa</taxon>
        <taxon>Arthropoda</taxon>
        <taxon>Crustacea</taxon>
        <taxon>Multicrustacea</taxon>
        <taxon>Malacostraca</taxon>
        <taxon>Eumalacostraca</taxon>
        <taxon>Eucarida</taxon>
        <taxon>Euphausiacea</taxon>
        <taxon>Euphausiidae</taxon>
        <taxon>Meganyctiphanes</taxon>
    </lineage>
</organism>
<dbReference type="GO" id="GO:0005654">
    <property type="term" value="C:nucleoplasm"/>
    <property type="evidence" value="ECO:0007669"/>
    <property type="project" value="UniProtKB-ARBA"/>
</dbReference>
<evidence type="ECO:0000256" key="5">
    <source>
        <dbReference type="ARBA" id="ARBA00023242"/>
    </source>
</evidence>
<comment type="subcellular location">
    <subcellularLocation>
        <location evidence="1">Nucleus</location>
    </subcellularLocation>
</comment>
<evidence type="ECO:0000256" key="3">
    <source>
        <dbReference type="ARBA" id="ARBA00023125"/>
    </source>
</evidence>
<dbReference type="PANTHER" id="PTHR12396">
    <property type="entry name" value="METHYL-CPG BINDING PROTEIN, MBD"/>
    <property type="match status" value="1"/>
</dbReference>
<keyword evidence="8" id="KW-1185">Reference proteome</keyword>
<proteinExistence type="predicted"/>
<gene>
    <name evidence="7" type="ORF">MNOR_LOCUS33705</name>
</gene>
<keyword evidence="2" id="KW-0805">Transcription regulation</keyword>
<evidence type="ECO:0000259" key="6">
    <source>
        <dbReference type="PROSITE" id="PS50982"/>
    </source>
</evidence>
<dbReference type="Proteomes" id="UP001497623">
    <property type="component" value="Unassembled WGS sequence"/>
</dbReference>
<dbReference type="Gene3D" id="3.30.890.10">
    <property type="entry name" value="Methyl-cpg-binding Protein 2, Chain A"/>
    <property type="match status" value="1"/>
</dbReference>
<dbReference type="Pfam" id="PF01429">
    <property type="entry name" value="MBD"/>
    <property type="match status" value="1"/>
</dbReference>
<evidence type="ECO:0000256" key="2">
    <source>
        <dbReference type="ARBA" id="ARBA00023015"/>
    </source>
</evidence>
<dbReference type="SUPFAM" id="SSF54171">
    <property type="entry name" value="DNA-binding domain"/>
    <property type="match status" value="2"/>
</dbReference>
<dbReference type="PANTHER" id="PTHR12396:SF0">
    <property type="entry name" value="METHYL-CPG BINDING DOMAIN PROTEIN-LIKE, ISOFORM C"/>
    <property type="match status" value="1"/>
</dbReference>
<reference evidence="7 8" key="1">
    <citation type="submission" date="2024-05" db="EMBL/GenBank/DDBJ databases">
        <authorList>
            <person name="Wallberg A."/>
        </authorList>
    </citation>
    <scope>NUCLEOTIDE SEQUENCE [LARGE SCALE GENOMIC DNA]</scope>
</reference>
<evidence type="ECO:0000313" key="7">
    <source>
        <dbReference type="EMBL" id="CAL4168477.1"/>
    </source>
</evidence>
<comment type="caution">
    <text evidence="7">The sequence shown here is derived from an EMBL/GenBank/DDBJ whole genome shotgun (WGS) entry which is preliminary data.</text>
</comment>
<protein>
    <recommendedName>
        <fullName evidence="6">MBD domain-containing protein</fullName>
    </recommendedName>
</protein>
<dbReference type="InterPro" id="IPR016177">
    <property type="entry name" value="DNA-bd_dom_sf"/>
</dbReference>
<keyword evidence="5" id="KW-0539">Nucleus</keyword>
<dbReference type="EMBL" id="CAXKWB010049373">
    <property type="protein sequence ID" value="CAL4168477.1"/>
    <property type="molecule type" value="Genomic_DNA"/>
</dbReference>
<sequence>MNEMGFDKNCDDADEFECSECDFKCTSEIVIIQHSIIHQCHNSVNVDVLDISRNGTGIEDNSKEDDTVVNSQVKVSCEKEIVSHNRLEETPGIKDLGIYTLKVKQEPSSFEAIRTTEMHIKSEFGNRKIKLEGIDIDVKQEFFSQQINEYGNIHPDKDLGLMPTNIIPIDGKEEIQSAYNKVNLYTEDGILSAKTILDDPGSLSCKSEPSHNDMSITIDSQDLPPDKYKGPFARHSSIEVEVDNTGIYLPPGWKRKMFLRTTFNHGKVRYDCYYYTAYGKMLRSKKDAYRYAEKGGQKQFAGVDIAKLNFSIVKTPIKQDQPTLELDIDNAEVYIPEGWQRKIYMSTNSKGHKLNQIKYLNREGKRFGCKADVYLYLPHSDIIEETLIDVEKMDFSSLGTRSRLSFNKRCQSGQAQEKAVKKKYKKIGIEKDKSRRRLSLNKKCQSGQAQDKAVKKKYKEFGQIVDFVFEVRKTERHKLYLCKECKFSFSFKNAAYSHYIKHVHTFKLESISNSVLPNKYDYFVCTDCSIPILKRNNVQAHLQSHCIKQITSTIIGAKSIRIADSRVHKILYCCEICEFASFKYSLISEHIINHTLDEIVTADDDKYHKYKHELDENAPNSIYKKLDSDDNEQIIDNISDRKLDKQDIPDNKLSNGRTIKHRNALGKIEKKVDHSEKNVPKGLINKLYKYTQGQIHFTSKKKVK</sequence>
<dbReference type="GO" id="GO:0003677">
    <property type="term" value="F:DNA binding"/>
    <property type="evidence" value="ECO:0007669"/>
    <property type="project" value="UniProtKB-KW"/>
</dbReference>
<evidence type="ECO:0000256" key="4">
    <source>
        <dbReference type="ARBA" id="ARBA00023163"/>
    </source>
</evidence>
<feature type="domain" description="MBD" evidence="6">
    <location>
        <begin position="239"/>
        <end position="315"/>
    </location>
</feature>
<dbReference type="PROSITE" id="PS50982">
    <property type="entry name" value="MBD"/>
    <property type="match status" value="2"/>
</dbReference>
<evidence type="ECO:0000256" key="1">
    <source>
        <dbReference type="ARBA" id="ARBA00004123"/>
    </source>
</evidence>
<keyword evidence="4" id="KW-0804">Transcription</keyword>
<dbReference type="AlphaFoldDB" id="A0AAV2S9Q3"/>
<accession>A0AAV2S9Q3</accession>
<name>A0AAV2S9Q3_MEGNR</name>
<dbReference type="PROSITE" id="PS00028">
    <property type="entry name" value="ZINC_FINGER_C2H2_1"/>
    <property type="match status" value="3"/>
</dbReference>
<dbReference type="InterPro" id="IPR013087">
    <property type="entry name" value="Znf_C2H2_type"/>
</dbReference>